<accession>A0A4R3MB52</accession>
<dbReference type="OrthoDB" id="8905634at2"/>
<protein>
    <submittedName>
        <fullName evidence="2">Uncharacterized protein</fullName>
    </submittedName>
</protein>
<name>A0A4R3MB52_9BURK</name>
<evidence type="ECO:0000256" key="1">
    <source>
        <dbReference type="SAM" id="SignalP"/>
    </source>
</evidence>
<organism evidence="2 3">
    <name type="scientific">Paralcaligenes ureilyticus</name>
    <dbReference type="NCBI Taxonomy" id="627131"/>
    <lineage>
        <taxon>Bacteria</taxon>
        <taxon>Pseudomonadati</taxon>
        <taxon>Pseudomonadota</taxon>
        <taxon>Betaproteobacteria</taxon>
        <taxon>Burkholderiales</taxon>
        <taxon>Alcaligenaceae</taxon>
        <taxon>Paralcaligenes</taxon>
    </lineage>
</organism>
<comment type="caution">
    <text evidence="2">The sequence shown here is derived from an EMBL/GenBank/DDBJ whole genome shotgun (WGS) entry which is preliminary data.</text>
</comment>
<dbReference type="RefSeq" id="WP_132579253.1">
    <property type="nucleotide sequence ID" value="NZ_SMAJ01000001.1"/>
</dbReference>
<reference evidence="2 3" key="1">
    <citation type="submission" date="2019-03" db="EMBL/GenBank/DDBJ databases">
        <title>Genomic Encyclopedia of Type Strains, Phase IV (KMG-IV): sequencing the most valuable type-strain genomes for metagenomic binning, comparative biology and taxonomic classification.</title>
        <authorList>
            <person name="Goeker M."/>
        </authorList>
    </citation>
    <scope>NUCLEOTIDE SEQUENCE [LARGE SCALE GENOMIC DNA]</scope>
    <source>
        <strain evidence="2 3">DSM 24591</strain>
    </source>
</reference>
<evidence type="ECO:0000313" key="3">
    <source>
        <dbReference type="Proteomes" id="UP000295525"/>
    </source>
</evidence>
<evidence type="ECO:0000313" key="2">
    <source>
        <dbReference type="EMBL" id="TCT10811.1"/>
    </source>
</evidence>
<gene>
    <name evidence="2" type="ORF">EDC26_10127</name>
</gene>
<proteinExistence type="predicted"/>
<dbReference type="EMBL" id="SMAJ01000001">
    <property type="protein sequence ID" value="TCT10811.1"/>
    <property type="molecule type" value="Genomic_DNA"/>
</dbReference>
<feature type="chain" id="PRO_5020356349" evidence="1">
    <location>
        <begin position="26"/>
        <end position="118"/>
    </location>
</feature>
<dbReference type="AlphaFoldDB" id="A0A4R3MB52"/>
<sequence>MRFPIRSSSVCVLAAILFTPIVASAASEKAYVKIISPVQGAKLDAMEQTKLVYEAGRGPHGDHVHVYVDGKEVGILRQLAGSYTLETLASGTRNICIKVVNKAHVPIGVEQCVKVTVE</sequence>
<keyword evidence="3" id="KW-1185">Reference proteome</keyword>
<keyword evidence="1" id="KW-0732">Signal</keyword>
<dbReference type="Proteomes" id="UP000295525">
    <property type="component" value="Unassembled WGS sequence"/>
</dbReference>
<feature type="signal peptide" evidence="1">
    <location>
        <begin position="1"/>
        <end position="25"/>
    </location>
</feature>